<proteinExistence type="predicted"/>
<reference evidence="1 2" key="1">
    <citation type="journal article" date="2021" name="Elife">
        <title>Chloroplast acquisition without the gene transfer in kleptoplastic sea slugs, Plakobranchus ocellatus.</title>
        <authorList>
            <person name="Maeda T."/>
            <person name="Takahashi S."/>
            <person name="Yoshida T."/>
            <person name="Shimamura S."/>
            <person name="Takaki Y."/>
            <person name="Nagai Y."/>
            <person name="Toyoda A."/>
            <person name="Suzuki Y."/>
            <person name="Arimoto A."/>
            <person name="Ishii H."/>
            <person name="Satoh N."/>
            <person name="Nishiyama T."/>
            <person name="Hasebe M."/>
            <person name="Maruyama T."/>
            <person name="Minagawa J."/>
            <person name="Obokata J."/>
            <person name="Shigenobu S."/>
        </authorList>
    </citation>
    <scope>NUCLEOTIDE SEQUENCE [LARGE SCALE GENOMIC DNA]</scope>
</reference>
<dbReference type="PANTHER" id="PTHR47027">
    <property type="entry name" value="REVERSE TRANSCRIPTASE DOMAIN-CONTAINING PROTEIN"/>
    <property type="match status" value="1"/>
</dbReference>
<evidence type="ECO:0000313" key="1">
    <source>
        <dbReference type="EMBL" id="GFN73541.1"/>
    </source>
</evidence>
<dbReference type="PANTHER" id="PTHR47027:SF25">
    <property type="entry name" value="REVERSE TRANSCRIPTASE DOMAIN-CONTAINING PROTEIN"/>
    <property type="match status" value="1"/>
</dbReference>
<keyword evidence="1" id="KW-0255">Endonuclease</keyword>
<dbReference type="GO" id="GO:0004519">
    <property type="term" value="F:endonuclease activity"/>
    <property type="evidence" value="ECO:0007669"/>
    <property type="project" value="UniProtKB-KW"/>
</dbReference>
<comment type="caution">
    <text evidence="1">The sequence shown here is derived from an EMBL/GenBank/DDBJ whole genome shotgun (WGS) entry which is preliminary data.</text>
</comment>
<dbReference type="EMBL" id="BLXT01000008">
    <property type="protein sequence ID" value="GFN73541.1"/>
    <property type="molecule type" value="Genomic_DNA"/>
</dbReference>
<accession>A0AAV3XTB9</accession>
<protein>
    <submittedName>
        <fullName evidence="1">Endonuclease-reverse transcriptase</fullName>
    </submittedName>
</protein>
<keyword evidence="2" id="KW-1185">Reference proteome</keyword>
<keyword evidence="1" id="KW-0540">Nuclease</keyword>
<evidence type="ECO:0000313" key="2">
    <source>
        <dbReference type="Proteomes" id="UP000735302"/>
    </source>
</evidence>
<dbReference type="Proteomes" id="UP000735302">
    <property type="component" value="Unassembled WGS sequence"/>
</dbReference>
<dbReference type="AlphaFoldDB" id="A0AAV3XTB9"/>
<sequence length="207" mass="23739">MGLSLNVKKTECMVISKKSSNPKCNLVSNGEKIKQVKKFKYLGYLITSDGRCTSEINKTIAMAKDAFQKMKLILANRNISMKTKIRVMKTYVWSVLFLYGSECWTINKKIERKIVRNSKDAVYQRNDEDIIDRKKVELVLKEANLERSLIKTIRQGQLQMLGHIYRQKGLEHLAITGKNGSKRSRSRQRITFIESLKSCATGKGSNN</sequence>
<organism evidence="1 2">
    <name type="scientific">Plakobranchus ocellatus</name>
    <dbReference type="NCBI Taxonomy" id="259542"/>
    <lineage>
        <taxon>Eukaryota</taxon>
        <taxon>Metazoa</taxon>
        <taxon>Spiralia</taxon>
        <taxon>Lophotrochozoa</taxon>
        <taxon>Mollusca</taxon>
        <taxon>Gastropoda</taxon>
        <taxon>Heterobranchia</taxon>
        <taxon>Euthyneura</taxon>
        <taxon>Panpulmonata</taxon>
        <taxon>Sacoglossa</taxon>
        <taxon>Placobranchoidea</taxon>
        <taxon>Plakobranchidae</taxon>
        <taxon>Plakobranchus</taxon>
    </lineage>
</organism>
<keyword evidence="1" id="KW-0378">Hydrolase</keyword>
<gene>
    <name evidence="1" type="ORF">PoB_000004700</name>
</gene>
<name>A0AAV3XTB9_9GAST</name>